<evidence type="ECO:0000313" key="2">
    <source>
        <dbReference type="Proteomes" id="UP000010931"/>
    </source>
</evidence>
<reference evidence="1 2" key="1">
    <citation type="journal article" date="2011" name="Plasmid">
        <title>Streptomyces turgidiscabies Car8 contains a modular pathogenicity island that shares virulence genes with other actinobacterial plant pathogens.</title>
        <authorList>
            <person name="Huguet-Tapia J.C."/>
            <person name="Badger J.H."/>
            <person name="Loria R."/>
            <person name="Pettis G.S."/>
        </authorList>
    </citation>
    <scope>NUCLEOTIDE SEQUENCE [LARGE SCALE GENOMIC DNA]</scope>
    <source>
        <strain evidence="1 2">Car8</strain>
    </source>
</reference>
<dbReference type="AlphaFoldDB" id="L7FC35"/>
<dbReference type="Proteomes" id="UP000010931">
    <property type="component" value="Unassembled WGS sequence"/>
</dbReference>
<evidence type="ECO:0000313" key="1">
    <source>
        <dbReference type="EMBL" id="ELP68704.1"/>
    </source>
</evidence>
<keyword evidence="2" id="KW-1185">Reference proteome</keyword>
<gene>
    <name evidence="1" type="ORF">STRTUCAR8_03846</name>
</gene>
<sequence>MRPDGVLRSMGRSRGEGALGRRMTRMRVWRFITPPHGSRFLGHALITGT</sequence>
<proteinExistence type="predicted"/>
<comment type="caution">
    <text evidence="1">The sequence shown here is derived from an EMBL/GenBank/DDBJ whole genome shotgun (WGS) entry which is preliminary data.</text>
</comment>
<protein>
    <submittedName>
        <fullName evidence="1">Uncharacterized protein</fullName>
    </submittedName>
</protein>
<name>L7FC35_STRT8</name>
<organism evidence="1 2">
    <name type="scientific">Streptomyces turgidiscabies (strain Car8)</name>
    <dbReference type="NCBI Taxonomy" id="698760"/>
    <lineage>
        <taxon>Bacteria</taxon>
        <taxon>Bacillati</taxon>
        <taxon>Actinomycetota</taxon>
        <taxon>Actinomycetes</taxon>
        <taxon>Kitasatosporales</taxon>
        <taxon>Streptomycetaceae</taxon>
        <taxon>Streptomyces</taxon>
    </lineage>
</organism>
<dbReference type="EMBL" id="AEJB01000205">
    <property type="protein sequence ID" value="ELP68704.1"/>
    <property type="molecule type" value="Genomic_DNA"/>
</dbReference>
<accession>L7FC35</accession>